<gene>
    <name evidence="8" type="ORF">QCA50_010601</name>
</gene>
<proteinExistence type="inferred from homology"/>
<evidence type="ECO:0000313" key="9">
    <source>
        <dbReference type="Proteomes" id="UP001385951"/>
    </source>
</evidence>
<evidence type="ECO:0000313" key="8">
    <source>
        <dbReference type="EMBL" id="KAK7686377.1"/>
    </source>
</evidence>
<evidence type="ECO:0000256" key="6">
    <source>
        <dbReference type="PIRNR" id="PIRNR017246"/>
    </source>
</evidence>
<protein>
    <recommendedName>
        <fullName evidence="6">Transcription initiation factor TFIID subunit 10</fullName>
    </recommendedName>
</protein>
<dbReference type="PRINTS" id="PR01443">
    <property type="entry name" value="TFIID30KDSUB"/>
</dbReference>
<evidence type="ECO:0000256" key="1">
    <source>
        <dbReference type="ARBA" id="ARBA00004123"/>
    </source>
</evidence>
<dbReference type="GO" id="GO:0016251">
    <property type="term" value="F:RNA polymerase II general transcription initiation factor activity"/>
    <property type="evidence" value="ECO:0007669"/>
    <property type="project" value="TreeGrafter"/>
</dbReference>
<feature type="compositionally biased region" description="Polar residues" evidence="7">
    <location>
        <begin position="1"/>
        <end position="12"/>
    </location>
</feature>
<keyword evidence="4 6" id="KW-0539">Nucleus</keyword>
<dbReference type="PANTHER" id="PTHR21242">
    <property type="entry name" value="TRANSCRIPTION INITIATION FACTOR TFIID SUBUNIT 10"/>
    <property type="match status" value="1"/>
</dbReference>
<dbReference type="GO" id="GO:0000124">
    <property type="term" value="C:SAGA complex"/>
    <property type="evidence" value="ECO:0007669"/>
    <property type="project" value="TreeGrafter"/>
</dbReference>
<evidence type="ECO:0000256" key="4">
    <source>
        <dbReference type="ARBA" id="ARBA00023242"/>
    </source>
</evidence>
<dbReference type="GO" id="GO:0006367">
    <property type="term" value="P:transcription initiation at RNA polymerase II promoter"/>
    <property type="evidence" value="ECO:0007669"/>
    <property type="project" value="TreeGrafter"/>
</dbReference>
<dbReference type="GO" id="GO:0005669">
    <property type="term" value="C:transcription factor TFIID complex"/>
    <property type="evidence" value="ECO:0007669"/>
    <property type="project" value="TreeGrafter"/>
</dbReference>
<comment type="function">
    <text evidence="6">Functions as a component of both the DNA-binding general transcription initiation factor complex TFIID and the transcription coactivator SAGA complex. Binding of TFIID to a promoter (with or without TATA element) is the initial step in pre-initiation complex (PIC) formation. TFIID plays a key role in the regulation of gene expression by RNA polymerase II through different activities such as transcription activator interaction, core promoter recognition and selectivity, TFIIA and TFIIB interaction, chromatin modification (histone acetylation by TAF1), facilitation of DNA opening and initiation of transcription. SAGA acts as a general cofactor required for essentially all RNA polymerase II transcription. At the promoters, SAGA is required for transcription pre-initiation complex (PIC) recruitment. It influences RNA polymerase II transcriptional activity through different activities such as TBP interaction (via core/TAF module) and promoter selectivity, interaction with transcription activators (via Tra1/SPT module), and chromatin modification through histone acetylation (via HAT module) and deubiquitination (via DUB module). SAGA preferentially acetylates histones H3 (to form H3K9ac, H3K14ac, H3K18ac and H3K23ac) and H2B and deubiquitinates histone H2B. SAGA interacts with DNA via upstream activating sequences (UASs).</text>
</comment>
<dbReference type="EMBL" id="JASBNA010000017">
    <property type="protein sequence ID" value="KAK7686377.1"/>
    <property type="molecule type" value="Genomic_DNA"/>
</dbReference>
<feature type="region of interest" description="Disordered" evidence="7">
    <location>
        <begin position="1"/>
        <end position="75"/>
    </location>
</feature>
<evidence type="ECO:0000256" key="2">
    <source>
        <dbReference type="ARBA" id="ARBA00023015"/>
    </source>
</evidence>
<dbReference type="GO" id="GO:1990841">
    <property type="term" value="F:promoter-specific chromatin binding"/>
    <property type="evidence" value="ECO:0007669"/>
    <property type="project" value="TreeGrafter"/>
</dbReference>
<dbReference type="PANTHER" id="PTHR21242:SF0">
    <property type="entry name" value="TRANSCRIPTION INITIATION FACTOR TFIID SUBUNIT 10"/>
    <property type="match status" value="1"/>
</dbReference>
<dbReference type="AlphaFoldDB" id="A0AAW0G1W1"/>
<evidence type="ECO:0000256" key="7">
    <source>
        <dbReference type="SAM" id="MobiDB-lite"/>
    </source>
</evidence>
<dbReference type="Pfam" id="PF03540">
    <property type="entry name" value="TAF10"/>
    <property type="match status" value="1"/>
</dbReference>
<evidence type="ECO:0000256" key="5">
    <source>
        <dbReference type="ARBA" id="ARBA00025730"/>
    </source>
</evidence>
<name>A0AAW0G1W1_9APHY</name>
<keyword evidence="3 6" id="KW-0804">Transcription</keyword>
<dbReference type="Proteomes" id="UP001385951">
    <property type="component" value="Unassembled WGS sequence"/>
</dbReference>
<evidence type="ECO:0000256" key="3">
    <source>
        <dbReference type="ARBA" id="ARBA00023163"/>
    </source>
</evidence>
<dbReference type="InterPro" id="IPR003923">
    <property type="entry name" value="TAF10"/>
</dbReference>
<reference evidence="8 9" key="1">
    <citation type="submission" date="2022-09" db="EMBL/GenBank/DDBJ databases">
        <authorList>
            <person name="Palmer J.M."/>
        </authorList>
    </citation>
    <scope>NUCLEOTIDE SEQUENCE [LARGE SCALE GENOMIC DNA]</scope>
    <source>
        <strain evidence="8 9">DSM 7382</strain>
    </source>
</reference>
<comment type="caution">
    <text evidence="8">The sequence shown here is derived from an EMBL/GenBank/DDBJ whole genome shotgun (WGS) entry which is preliminary data.</text>
</comment>
<feature type="compositionally biased region" description="Low complexity" evidence="7">
    <location>
        <begin position="13"/>
        <end position="27"/>
    </location>
</feature>
<comment type="subcellular location">
    <subcellularLocation>
        <location evidence="1 6">Nucleus</location>
    </subcellularLocation>
</comment>
<sequence length="190" mass="20971">MATPYQDATSQQNSPYTYTPTMNNPPSQFATPDPAQYASSSTQAATQPAQASSSSSSSSSSSQPQQAKQTAEETRKDKTLAEFLLMLDDYEPLIPNEVTDYYLQRVGFECEDVRLKRLLSLAAQKFVSGYRSRRVQHARVRTNATGGRSRANITGPAAARDKTKTTLMMEDLSAALAEYGITSRKPEFYM</sequence>
<accession>A0AAW0G1W1</accession>
<comment type="similarity">
    <text evidence="5 6">Belongs to the TAF10 family.</text>
</comment>
<feature type="compositionally biased region" description="Low complexity" evidence="7">
    <location>
        <begin position="34"/>
        <end position="69"/>
    </location>
</feature>
<dbReference type="CDD" id="cd07982">
    <property type="entry name" value="HFD_TAF10"/>
    <property type="match status" value="1"/>
</dbReference>
<keyword evidence="9" id="KW-1185">Reference proteome</keyword>
<dbReference type="PIRSF" id="PIRSF017246">
    <property type="entry name" value="TFIID_TAF10"/>
    <property type="match status" value="1"/>
</dbReference>
<keyword evidence="2 6" id="KW-0805">Transcription regulation</keyword>
<organism evidence="8 9">
    <name type="scientific">Cerrena zonata</name>
    <dbReference type="NCBI Taxonomy" id="2478898"/>
    <lineage>
        <taxon>Eukaryota</taxon>
        <taxon>Fungi</taxon>
        <taxon>Dikarya</taxon>
        <taxon>Basidiomycota</taxon>
        <taxon>Agaricomycotina</taxon>
        <taxon>Agaricomycetes</taxon>
        <taxon>Polyporales</taxon>
        <taxon>Cerrenaceae</taxon>
        <taxon>Cerrena</taxon>
    </lineage>
</organism>